<reference evidence="1" key="2">
    <citation type="submission" date="2021-04" db="EMBL/GenBank/DDBJ databases">
        <authorList>
            <person name="Gilroy R."/>
        </authorList>
    </citation>
    <scope>NUCLEOTIDE SEQUENCE</scope>
    <source>
        <strain evidence="1">ChiHjej9B8-1298</strain>
    </source>
</reference>
<dbReference type="Proteomes" id="UP000824028">
    <property type="component" value="Unassembled WGS sequence"/>
</dbReference>
<dbReference type="EMBL" id="DXBX01000031">
    <property type="protein sequence ID" value="HIZ32773.1"/>
    <property type="molecule type" value="Genomic_DNA"/>
</dbReference>
<gene>
    <name evidence="1" type="ORF">H9814_04380</name>
</gene>
<dbReference type="AlphaFoldDB" id="A0A9D2E7T7"/>
<accession>A0A9D2E7T7</accession>
<comment type="caution">
    <text evidence="1">The sequence shown here is derived from an EMBL/GenBank/DDBJ whole genome shotgun (WGS) entry which is preliminary data.</text>
</comment>
<organism evidence="1 2">
    <name type="scientific">Candidatus Bacteroides merdigallinarum</name>
    <dbReference type="NCBI Taxonomy" id="2838473"/>
    <lineage>
        <taxon>Bacteria</taxon>
        <taxon>Pseudomonadati</taxon>
        <taxon>Bacteroidota</taxon>
        <taxon>Bacteroidia</taxon>
        <taxon>Bacteroidales</taxon>
        <taxon>Bacteroidaceae</taxon>
        <taxon>Bacteroides</taxon>
    </lineage>
</organism>
<sequence>MKHLKDEGVKMKDIAAKTGWAPSVLSALNATVLPAFCAELKKGADFDKALTEALANVNNLSRKKLLGELDALHRDVMAFHPSHETAFVVHPFLHALKAGTEASSARENNLAGMYMSYSCSSSMKALKAEPFYFTDSEAYGCFAVGRKSVHNSFREGIGVVRKQQMLYLVFNAFQDPNFSLVTVYLQLPFLENIRFLKGLYLVPDYNMNPIARRIVLMKQSDVYDPEEFARMEARLIMPGEFTEEETLIYNYTCGKTDYIKMCTLPSPKLDLRDLQAEKKLLEKEEEFEE</sequence>
<protein>
    <submittedName>
        <fullName evidence="1">Uncharacterized protein</fullName>
    </submittedName>
</protein>
<evidence type="ECO:0000313" key="2">
    <source>
        <dbReference type="Proteomes" id="UP000824028"/>
    </source>
</evidence>
<reference evidence="1" key="1">
    <citation type="journal article" date="2021" name="PeerJ">
        <title>Extensive microbial diversity within the chicken gut microbiome revealed by metagenomics and culture.</title>
        <authorList>
            <person name="Gilroy R."/>
            <person name="Ravi A."/>
            <person name="Getino M."/>
            <person name="Pursley I."/>
            <person name="Horton D.L."/>
            <person name="Alikhan N.F."/>
            <person name="Baker D."/>
            <person name="Gharbi K."/>
            <person name="Hall N."/>
            <person name="Watson M."/>
            <person name="Adriaenssens E.M."/>
            <person name="Foster-Nyarko E."/>
            <person name="Jarju S."/>
            <person name="Secka A."/>
            <person name="Antonio M."/>
            <person name="Oren A."/>
            <person name="Chaudhuri R.R."/>
            <person name="La Ragione R."/>
            <person name="Hildebrand F."/>
            <person name="Pallen M.J."/>
        </authorList>
    </citation>
    <scope>NUCLEOTIDE SEQUENCE</scope>
    <source>
        <strain evidence="1">ChiHjej9B8-1298</strain>
    </source>
</reference>
<proteinExistence type="predicted"/>
<evidence type="ECO:0000313" key="1">
    <source>
        <dbReference type="EMBL" id="HIZ32773.1"/>
    </source>
</evidence>
<name>A0A9D2E7T7_9BACE</name>